<feature type="region of interest" description="Disordered" evidence="10">
    <location>
        <begin position="557"/>
        <end position="576"/>
    </location>
</feature>
<keyword evidence="5" id="KW-0285">Flavoprotein</keyword>
<dbReference type="InterPro" id="IPR029039">
    <property type="entry name" value="Flavoprotein-like_sf"/>
</dbReference>
<feature type="region of interest" description="Disordered" evidence="10">
    <location>
        <begin position="480"/>
        <end position="532"/>
    </location>
</feature>
<feature type="compositionally biased region" description="Polar residues" evidence="10">
    <location>
        <begin position="646"/>
        <end position="660"/>
    </location>
</feature>
<evidence type="ECO:0000256" key="9">
    <source>
        <dbReference type="ARBA" id="ARBA00023004"/>
    </source>
</evidence>
<keyword evidence="8" id="KW-0560">Oxidoreductase</keyword>
<dbReference type="Gene3D" id="3.40.50.360">
    <property type="match status" value="1"/>
</dbReference>
<dbReference type="SUPFAM" id="SSF52218">
    <property type="entry name" value="Flavoproteins"/>
    <property type="match status" value="1"/>
</dbReference>
<dbReference type="PANTHER" id="PTHR43410">
    <property type="entry name" value="NITRIC OXIDE SYNTHASE OXYGENASE"/>
    <property type="match status" value="1"/>
</dbReference>
<protein>
    <recommendedName>
        <fullName evidence="3">nitric-oxide synthase (NADPH)</fullName>
        <ecNumber evidence="3">1.14.13.39</ecNumber>
    </recommendedName>
</protein>
<dbReference type="SUPFAM" id="SSF56512">
    <property type="entry name" value="Nitric oxide (NO) synthase oxygenase domain"/>
    <property type="match status" value="1"/>
</dbReference>
<dbReference type="GO" id="GO:0004517">
    <property type="term" value="F:nitric-oxide synthase activity"/>
    <property type="evidence" value="ECO:0007669"/>
    <property type="project" value="UniProtKB-EC"/>
</dbReference>
<keyword evidence="6" id="KW-0479">Metal-binding</keyword>
<keyword evidence="9" id="KW-0408">Iron</keyword>
<dbReference type="PANTHER" id="PTHR43410:SF1">
    <property type="entry name" value="NITRIC OXIDE SYNTHASE"/>
    <property type="match status" value="1"/>
</dbReference>
<dbReference type="InterPro" id="IPR044940">
    <property type="entry name" value="NOS_dom_2"/>
</dbReference>
<dbReference type="PROSITE" id="PS50902">
    <property type="entry name" value="FLAVODOXIN_LIKE"/>
    <property type="match status" value="1"/>
</dbReference>
<proteinExistence type="inferred from homology"/>
<name>A0A8H3U0I6_9AGAR</name>
<dbReference type="AlphaFoldDB" id="A0A8H3U0I6"/>
<keyword evidence="4" id="KW-0349">Heme</keyword>
<evidence type="ECO:0000313" key="13">
    <source>
        <dbReference type="Proteomes" id="UP000662569"/>
    </source>
</evidence>
<dbReference type="InterPro" id="IPR050607">
    <property type="entry name" value="NOS"/>
</dbReference>
<dbReference type="InterPro" id="IPR004030">
    <property type="entry name" value="NOS_N"/>
</dbReference>
<comment type="similarity">
    <text evidence="2">Belongs to the NOS family.</text>
</comment>
<evidence type="ECO:0000256" key="1">
    <source>
        <dbReference type="ARBA" id="ARBA00001917"/>
    </source>
</evidence>
<dbReference type="InterPro" id="IPR008254">
    <property type="entry name" value="Flavodoxin/NO_synth"/>
</dbReference>
<gene>
    <name evidence="12" type="primary">nos1</name>
    <name evidence="12" type="ORF">LSOR_010</name>
</gene>
<accession>A0A8H3U0I6</accession>
<feature type="region of interest" description="Disordered" evidence="10">
    <location>
        <begin position="694"/>
        <end position="727"/>
    </location>
</feature>
<comment type="cofactor">
    <cofactor evidence="1">
        <name>FMN</name>
        <dbReference type="ChEBI" id="CHEBI:58210"/>
    </cofactor>
</comment>
<feature type="compositionally biased region" description="Polar residues" evidence="10">
    <location>
        <begin position="697"/>
        <end position="719"/>
    </location>
</feature>
<evidence type="ECO:0000256" key="4">
    <source>
        <dbReference type="ARBA" id="ARBA00022617"/>
    </source>
</evidence>
<dbReference type="Pfam" id="PF00258">
    <property type="entry name" value="Flavodoxin_1"/>
    <property type="match status" value="1"/>
</dbReference>
<keyword evidence="7" id="KW-0112">Calmodulin-binding</keyword>
<evidence type="ECO:0000256" key="8">
    <source>
        <dbReference type="ARBA" id="ARBA00023002"/>
    </source>
</evidence>
<dbReference type="InterPro" id="IPR036119">
    <property type="entry name" value="NOS_N_sf"/>
</dbReference>
<sequence>MGTVICPFATREFEKIKENHSTLASTGCTRDFCQSGRIIHTDEPRIGENRTISSVEHDAEGFLRELLKDGFFSSERVFQERLEHVLYEIRGSAVEGIIRETKEVGLIGGNWTQTPEEIEFGIRRAWRNARKCIMRSHCEDLKLCDLRNVTSSTKMAVELMKALSKAYNDGNILPTVFVFPPRTPNNRGPMVWNDQLLTFAAYELEDGSILGDPKNAQFTKDVIELGWVPPKNKTRFDLLPVVVMAEGDLPVIIELPTHLRKLIEIRHPEYPGLDELGLKWAAFPALSRLGFDIGGVQYTATPFIGWFMEAEIGTRNLADTFRYNVLPDVVKALHLADDVLAEVDSFDDLPEYEKLALLSRAQTELNYAVQHSYIREKITMSDSLTASIKFSRYDDEFQKKHGYRLPSDPFWVAPPQGSIVPLWHRGAAPNYQPKPMICRHVQEPAKAWKRERSNWPIGSTAAKILVDGATGYRAQLGESQVEDKSITSNVEPPPVATIDSASGGDRPIPKIPSPPKEPEVMTQQPPTTDDRTLIDVTISRSKPAPPIRSYPIIKKSTAQNTSREMFSGSSVQGSPSVLSPISLPKTLDSIAQPSAMPNVRNGSRPSTPGLQAKTSIATTPYGSPSRVPLPSTPSFSLGLGQISTPTKVVSPSETVNNSHNPIGIKPRINSPTFAKSSARADPFNTSSYALPSWVPRTDSTSEPSRSLNSYNNAMTTSPEPQKKAPITPGADIVNAVVPKELATQSIPAPVFTVPSSTTSQSVASNNSRGNIFTSSYSMPINGQHGATFGGSDKTPTKVVTATPTPKPTPKTEPPNKVEVPKQAELPKKVEVPKPVELPKKMETPKQVEPVKKVEVPRQVEAPKKVEPPKPVELPKKVEPVTQAPKEAPGERKSGDKGTPASVAIYYCSAGTIAEKLATKLRDKTKTLAKTSPHISLDADVHPLDDLEASEMTADKVFLFVISTTGTGETPANGTDFSEMCDKIIETGHFEGSKGFRFAIFGNGDSRYTTTFNFAATKVNDQLKKIGGVSLIGNFYEADTAVQSPPWSALNKFWAQVQEKIS</sequence>
<evidence type="ECO:0000256" key="3">
    <source>
        <dbReference type="ARBA" id="ARBA00012989"/>
    </source>
</evidence>
<evidence type="ECO:0000313" key="12">
    <source>
        <dbReference type="EMBL" id="GHP15256.1"/>
    </source>
</evidence>
<dbReference type="InterPro" id="IPR044943">
    <property type="entry name" value="NOS_dom_1"/>
</dbReference>
<dbReference type="GO" id="GO:0010181">
    <property type="term" value="F:FMN binding"/>
    <property type="evidence" value="ECO:0007669"/>
    <property type="project" value="InterPro"/>
</dbReference>
<feature type="compositionally biased region" description="Basic and acidic residues" evidence="10">
    <location>
        <begin position="813"/>
        <end position="878"/>
    </location>
</feature>
<feature type="region of interest" description="Disordered" evidence="10">
    <location>
        <begin position="592"/>
        <end position="628"/>
    </location>
</feature>
<dbReference type="Gene3D" id="3.90.440.10">
    <property type="entry name" value="Nitric Oxide Synthase,Heme Domain,Chain A domain 2"/>
    <property type="match status" value="1"/>
</dbReference>
<reference evidence="12 13" key="1">
    <citation type="journal article" date="2019" name="Sci. Rep.">
        <title>Genome sequence analysis of the fairy ring-forming fungus Lepista sordida and gene candidates for interaction with plants.</title>
        <authorList>
            <person name="Takano T."/>
            <person name="Yamamoto N."/>
            <person name="Suzuki T."/>
            <person name="Dohra H."/>
            <person name="Choi J.H."/>
            <person name="Terashima Y."/>
            <person name="Yokoyama K."/>
            <person name="Kawagishi H."/>
            <person name="Yano K."/>
        </authorList>
    </citation>
    <scope>NUCLEOTIDE SEQUENCE [LARGE SCALE GENOMIC DNA]</scope>
    <source>
        <strain evidence="12 13">NBRC 112841</strain>
    </source>
</reference>
<dbReference type="GO" id="GO:0046872">
    <property type="term" value="F:metal ion binding"/>
    <property type="evidence" value="ECO:0007669"/>
    <property type="project" value="UniProtKB-KW"/>
</dbReference>
<feature type="region of interest" description="Disordered" evidence="10">
    <location>
        <begin position="646"/>
        <end position="679"/>
    </location>
</feature>
<organism evidence="12 13">
    <name type="scientific">Collybia sordida</name>
    <dbReference type="NCBI Taxonomy" id="123925"/>
    <lineage>
        <taxon>Eukaryota</taxon>
        <taxon>Fungi</taxon>
        <taxon>Dikarya</taxon>
        <taxon>Basidiomycota</taxon>
        <taxon>Agaricomycotina</taxon>
        <taxon>Agaricomycetes</taxon>
        <taxon>Agaricomycetidae</taxon>
        <taxon>Agaricales</taxon>
        <taxon>Tricholomatineae</taxon>
        <taxon>Clitocybaceae</taxon>
        <taxon>Collybia</taxon>
    </lineage>
</organism>
<comment type="caution">
    <text evidence="12">The sequence shown here is derived from an EMBL/GenBank/DDBJ whole genome shotgun (WGS) entry which is preliminary data.</text>
</comment>
<evidence type="ECO:0000256" key="2">
    <source>
        <dbReference type="ARBA" id="ARBA00006267"/>
    </source>
</evidence>
<evidence type="ECO:0000256" key="6">
    <source>
        <dbReference type="ARBA" id="ARBA00022723"/>
    </source>
</evidence>
<evidence type="ECO:0000256" key="5">
    <source>
        <dbReference type="ARBA" id="ARBA00022643"/>
    </source>
</evidence>
<feature type="region of interest" description="Disordered" evidence="10">
    <location>
        <begin position="783"/>
        <end position="898"/>
    </location>
</feature>
<dbReference type="EC" id="1.14.13.39" evidence="3"/>
<feature type="compositionally biased region" description="Polar residues" evidence="10">
    <location>
        <begin position="600"/>
        <end position="622"/>
    </location>
</feature>
<evidence type="ECO:0000259" key="11">
    <source>
        <dbReference type="PROSITE" id="PS50902"/>
    </source>
</evidence>
<dbReference type="GO" id="GO:0005516">
    <property type="term" value="F:calmodulin binding"/>
    <property type="evidence" value="ECO:0007669"/>
    <property type="project" value="UniProtKB-KW"/>
</dbReference>
<keyword evidence="13" id="KW-1185">Reference proteome</keyword>
<keyword evidence="5" id="KW-0288">FMN</keyword>
<dbReference type="GO" id="GO:0006809">
    <property type="term" value="P:nitric oxide biosynthetic process"/>
    <property type="evidence" value="ECO:0007669"/>
    <property type="project" value="InterPro"/>
</dbReference>
<dbReference type="InterPro" id="IPR044944">
    <property type="entry name" value="NOS_dom_3"/>
</dbReference>
<dbReference type="EMBL" id="BIMQ01000018">
    <property type="protein sequence ID" value="GHP15256.1"/>
    <property type="molecule type" value="Genomic_DNA"/>
</dbReference>
<evidence type="ECO:0000256" key="10">
    <source>
        <dbReference type="SAM" id="MobiDB-lite"/>
    </source>
</evidence>
<dbReference type="Gene3D" id="3.90.340.10">
    <property type="entry name" value="Nitric Oxide Synthase, Chain A, domain 1"/>
    <property type="match status" value="1"/>
</dbReference>
<dbReference type="Proteomes" id="UP000662569">
    <property type="component" value="Unassembled WGS sequence"/>
</dbReference>
<dbReference type="Gene3D" id="3.90.1230.10">
    <property type="entry name" value="Nitric Oxide Synthase, Chain A, domain 3"/>
    <property type="match status" value="1"/>
</dbReference>
<evidence type="ECO:0000256" key="7">
    <source>
        <dbReference type="ARBA" id="ARBA00022860"/>
    </source>
</evidence>
<feature type="domain" description="Flavodoxin-like" evidence="11">
    <location>
        <begin position="902"/>
        <end position="1057"/>
    </location>
</feature>
<dbReference type="Pfam" id="PF02898">
    <property type="entry name" value="NO_synthase"/>
    <property type="match status" value="1"/>
</dbReference>